<gene>
    <name evidence="2" type="ORF">KSB_70450</name>
</gene>
<dbReference type="Proteomes" id="UP000654345">
    <property type="component" value="Unassembled WGS sequence"/>
</dbReference>
<name>A0ABQ3V246_9CHLR</name>
<dbReference type="PROSITE" id="PS51819">
    <property type="entry name" value="VOC"/>
    <property type="match status" value="1"/>
</dbReference>
<dbReference type="InterPro" id="IPR029068">
    <property type="entry name" value="Glyas_Bleomycin-R_OHBP_Dase"/>
</dbReference>
<dbReference type="InterPro" id="IPR037523">
    <property type="entry name" value="VOC_core"/>
</dbReference>
<feature type="domain" description="VOC" evidence="1">
    <location>
        <begin position="4"/>
        <end position="134"/>
    </location>
</feature>
<reference evidence="2 3" key="1">
    <citation type="journal article" date="2021" name="Int. J. Syst. Evol. Microbiol.">
        <title>Reticulibacter mediterranei gen. nov., sp. nov., within the new family Reticulibacteraceae fam. nov., and Ktedonospora formicarum gen. nov., sp. nov., Ktedonobacter robiniae sp. nov., Dictyobacter formicarum sp. nov. and Dictyobacter arantiisoli sp. nov., belonging to the class Ktedonobacteria.</title>
        <authorList>
            <person name="Yabe S."/>
            <person name="Zheng Y."/>
            <person name="Wang C.M."/>
            <person name="Sakai Y."/>
            <person name="Abe K."/>
            <person name="Yokota A."/>
            <person name="Donadio S."/>
            <person name="Cavaletti L."/>
            <person name="Monciardini P."/>
        </authorList>
    </citation>
    <scope>NUCLEOTIDE SEQUENCE [LARGE SCALE GENOMIC DNA]</scope>
    <source>
        <strain evidence="2 3">SOSP1-30</strain>
    </source>
</reference>
<dbReference type="EMBL" id="BNJG01000003">
    <property type="protein sequence ID" value="GHO58570.1"/>
    <property type="molecule type" value="Genomic_DNA"/>
</dbReference>
<dbReference type="Gene3D" id="3.10.180.10">
    <property type="entry name" value="2,3-Dihydroxybiphenyl 1,2-Dioxygenase, domain 1"/>
    <property type="match status" value="1"/>
</dbReference>
<organism evidence="2 3">
    <name type="scientific">Ktedonobacter robiniae</name>
    <dbReference type="NCBI Taxonomy" id="2778365"/>
    <lineage>
        <taxon>Bacteria</taxon>
        <taxon>Bacillati</taxon>
        <taxon>Chloroflexota</taxon>
        <taxon>Ktedonobacteria</taxon>
        <taxon>Ktedonobacterales</taxon>
        <taxon>Ktedonobacteraceae</taxon>
        <taxon>Ktedonobacter</taxon>
    </lineage>
</organism>
<dbReference type="RefSeq" id="WP_201374839.1">
    <property type="nucleotide sequence ID" value="NZ_BNJG01000003.1"/>
</dbReference>
<dbReference type="Pfam" id="PF00903">
    <property type="entry name" value="Glyoxalase"/>
    <property type="match status" value="1"/>
</dbReference>
<evidence type="ECO:0000313" key="3">
    <source>
        <dbReference type="Proteomes" id="UP000654345"/>
    </source>
</evidence>
<dbReference type="InterPro" id="IPR004360">
    <property type="entry name" value="Glyas_Fos-R_dOase_dom"/>
</dbReference>
<comment type="caution">
    <text evidence="2">The sequence shown here is derived from an EMBL/GenBank/DDBJ whole genome shotgun (WGS) entry which is preliminary data.</text>
</comment>
<sequence>MALELYMLGLITHDMGKALEFYRRLGLDIPEGSEKQTHVGVKMGSGLTFFLDSDPSRWDPGFVSRDEPEHLEAADSYRSVLEFYLETQDAVDTKYAELTGFGYQGRRAPYKTSFGMYFALIDDPDGNTILLSGDLAANETSEEG</sequence>
<evidence type="ECO:0000259" key="1">
    <source>
        <dbReference type="PROSITE" id="PS51819"/>
    </source>
</evidence>
<keyword evidence="3" id="KW-1185">Reference proteome</keyword>
<proteinExistence type="predicted"/>
<accession>A0ABQ3V246</accession>
<evidence type="ECO:0000313" key="2">
    <source>
        <dbReference type="EMBL" id="GHO58570.1"/>
    </source>
</evidence>
<protein>
    <submittedName>
        <fullName evidence="2">Glyoxalase</fullName>
    </submittedName>
</protein>
<dbReference type="SUPFAM" id="SSF54593">
    <property type="entry name" value="Glyoxalase/Bleomycin resistance protein/Dihydroxybiphenyl dioxygenase"/>
    <property type="match status" value="1"/>
</dbReference>